<gene>
    <name evidence="1" type="ORF">CC80DRAFT_537758</name>
</gene>
<reference evidence="1" key="1">
    <citation type="journal article" date="2020" name="Stud. Mycol.">
        <title>101 Dothideomycetes genomes: a test case for predicting lifestyles and emergence of pathogens.</title>
        <authorList>
            <person name="Haridas S."/>
            <person name="Albert R."/>
            <person name="Binder M."/>
            <person name="Bloem J."/>
            <person name="Labutti K."/>
            <person name="Salamov A."/>
            <person name="Andreopoulos B."/>
            <person name="Baker S."/>
            <person name="Barry K."/>
            <person name="Bills G."/>
            <person name="Bluhm B."/>
            <person name="Cannon C."/>
            <person name="Castanera R."/>
            <person name="Culley D."/>
            <person name="Daum C."/>
            <person name="Ezra D."/>
            <person name="Gonzalez J."/>
            <person name="Henrissat B."/>
            <person name="Kuo A."/>
            <person name="Liang C."/>
            <person name="Lipzen A."/>
            <person name="Lutzoni F."/>
            <person name="Magnuson J."/>
            <person name="Mondo S."/>
            <person name="Nolan M."/>
            <person name="Ohm R."/>
            <person name="Pangilinan J."/>
            <person name="Park H.-J."/>
            <person name="Ramirez L."/>
            <person name="Alfaro M."/>
            <person name="Sun H."/>
            <person name="Tritt A."/>
            <person name="Yoshinaga Y."/>
            <person name="Zwiers L.-H."/>
            <person name="Turgeon B."/>
            <person name="Goodwin S."/>
            <person name="Spatafora J."/>
            <person name="Crous P."/>
            <person name="Grigoriev I."/>
        </authorList>
    </citation>
    <scope>NUCLEOTIDE SEQUENCE</scope>
    <source>
        <strain evidence="1">CBS 675.92</strain>
    </source>
</reference>
<evidence type="ECO:0000313" key="1">
    <source>
        <dbReference type="EMBL" id="KAF1953237.1"/>
    </source>
</evidence>
<dbReference type="OrthoDB" id="3941101at2759"/>
<protein>
    <submittedName>
        <fullName evidence="1">Uncharacterized protein</fullName>
    </submittedName>
</protein>
<name>A0A6A5TWC2_9PLEO</name>
<evidence type="ECO:0000313" key="2">
    <source>
        <dbReference type="Proteomes" id="UP000800035"/>
    </source>
</evidence>
<organism evidence="1 2">
    <name type="scientific">Byssothecium circinans</name>
    <dbReference type="NCBI Taxonomy" id="147558"/>
    <lineage>
        <taxon>Eukaryota</taxon>
        <taxon>Fungi</taxon>
        <taxon>Dikarya</taxon>
        <taxon>Ascomycota</taxon>
        <taxon>Pezizomycotina</taxon>
        <taxon>Dothideomycetes</taxon>
        <taxon>Pleosporomycetidae</taxon>
        <taxon>Pleosporales</taxon>
        <taxon>Massarineae</taxon>
        <taxon>Massarinaceae</taxon>
        <taxon>Byssothecium</taxon>
    </lineage>
</organism>
<dbReference type="Proteomes" id="UP000800035">
    <property type="component" value="Unassembled WGS sequence"/>
</dbReference>
<accession>A0A6A5TWC2</accession>
<dbReference type="EMBL" id="ML977005">
    <property type="protein sequence ID" value="KAF1953237.1"/>
    <property type="molecule type" value="Genomic_DNA"/>
</dbReference>
<keyword evidence="2" id="KW-1185">Reference proteome</keyword>
<sequence>MYAQRLNLWELKDAPHDEELPDHEADAALSYDGSLFDEPLITFHLRQYDREILRAYGASAASSYRVTTNSFRVFSKKLNKNKALRKRTKLDVIHYYYLLLTIITFYEPIHRQHHSKWTTEGRHYDTAFIVRSAQQKLQRFTHPQHTGDYQLH</sequence>
<proteinExistence type="predicted"/>
<dbReference type="AlphaFoldDB" id="A0A6A5TWC2"/>